<keyword evidence="1" id="KW-0812">Transmembrane</keyword>
<keyword evidence="1" id="KW-1133">Transmembrane helix</keyword>
<keyword evidence="4" id="KW-1185">Reference proteome</keyword>
<feature type="transmembrane region" description="Helical" evidence="1">
    <location>
        <begin position="172"/>
        <end position="192"/>
    </location>
</feature>
<feature type="signal peptide" evidence="2">
    <location>
        <begin position="1"/>
        <end position="35"/>
    </location>
</feature>
<keyword evidence="2" id="KW-0732">Signal</keyword>
<comment type="caution">
    <text evidence="3">The sequence shown here is derived from an EMBL/GenBank/DDBJ whole genome shotgun (WGS) entry which is preliminary data.</text>
</comment>
<dbReference type="OrthoDB" id="7817968at2"/>
<organism evidence="3 4">
    <name type="scientific">Mameliella alba</name>
    <dbReference type="NCBI Taxonomy" id="561184"/>
    <lineage>
        <taxon>Bacteria</taxon>
        <taxon>Pseudomonadati</taxon>
        <taxon>Pseudomonadota</taxon>
        <taxon>Alphaproteobacteria</taxon>
        <taxon>Rhodobacterales</taxon>
        <taxon>Roseobacteraceae</taxon>
        <taxon>Mameliella</taxon>
    </lineage>
</organism>
<accession>A0A0B3SU13</accession>
<evidence type="ECO:0000256" key="1">
    <source>
        <dbReference type="SAM" id="Phobius"/>
    </source>
</evidence>
<feature type="chain" id="PRO_5002081759" evidence="2">
    <location>
        <begin position="36"/>
        <end position="321"/>
    </location>
</feature>
<dbReference type="Proteomes" id="UP000030960">
    <property type="component" value="Unassembled WGS sequence"/>
</dbReference>
<reference evidence="3 4" key="1">
    <citation type="submission" date="2014-10" db="EMBL/GenBank/DDBJ databases">
        <title>Genome sequence of Ponticoccus sp. strain UMTAT08 isolated from clonal culture of toxic dinoflagellate Alexandrium tamiyavanichii.</title>
        <authorList>
            <person name="Gan H.Y."/>
            <person name="Muhd D.-D."/>
            <person name="Mohd Noor M.E."/>
            <person name="Yeong Y.S."/>
            <person name="Usup G."/>
        </authorList>
    </citation>
    <scope>NUCLEOTIDE SEQUENCE [LARGE SCALE GENOMIC DNA]</scope>
    <source>
        <strain evidence="3 4">UMTAT08</strain>
    </source>
</reference>
<evidence type="ECO:0000313" key="4">
    <source>
        <dbReference type="Proteomes" id="UP000030960"/>
    </source>
</evidence>
<proteinExistence type="predicted"/>
<sequence>MGNHHLWWILNAGRRGAALICLVLSLLASASAVVAQGCQVPGELMGVARTLAVLPADRSDLPPAMTARLGAQLDSLSEARILDALTDSGLESVSPVAINVLAEAERLANGGQYNPARLSALLRDLDQQTTLACVTSGTSIFQRMQSGRDGGVFSKASGAWSEIERRAQEEKLFAAGAVVVLMVGFISLLVLIDTGYRWIMALLYNRKACRIAADLEVGGKLVEGLVITLGKGGCRFHPLSAKAFDAVLPQLRGSGPVRLRIEGEELQVQGSGIHELYTDFLFLRPITLKQQRDLLEHSSISPYHIRKARDGGEREARRLVG</sequence>
<dbReference type="AlphaFoldDB" id="A0A0B3SU13"/>
<name>A0A0B3SU13_9RHOB</name>
<protein>
    <submittedName>
        <fullName evidence="3">Uncharacterized protein</fullName>
    </submittedName>
</protein>
<gene>
    <name evidence="3" type="ORF">OA50_01517</name>
</gene>
<dbReference type="RefSeq" id="WP_043139322.1">
    <property type="nucleotide sequence ID" value="NZ_JSUQ01000005.1"/>
</dbReference>
<keyword evidence="1" id="KW-0472">Membrane</keyword>
<evidence type="ECO:0000313" key="3">
    <source>
        <dbReference type="EMBL" id="KHQ53929.1"/>
    </source>
</evidence>
<evidence type="ECO:0000256" key="2">
    <source>
        <dbReference type="SAM" id="SignalP"/>
    </source>
</evidence>
<dbReference type="EMBL" id="JSUQ01000005">
    <property type="protein sequence ID" value="KHQ53929.1"/>
    <property type="molecule type" value="Genomic_DNA"/>
</dbReference>